<evidence type="ECO:0000259" key="2">
    <source>
        <dbReference type="Pfam" id="PF02368"/>
    </source>
</evidence>
<evidence type="ECO:0000256" key="1">
    <source>
        <dbReference type="SAM" id="MobiDB-lite"/>
    </source>
</evidence>
<comment type="caution">
    <text evidence="3">The sequence shown here is derived from an EMBL/GenBank/DDBJ whole genome shotgun (WGS) entry which is preliminary data.</text>
</comment>
<gene>
    <name evidence="3" type="ORF">OI18_23425</name>
</gene>
<dbReference type="Gene3D" id="2.60.120.260">
    <property type="entry name" value="Galactose-binding domain-like"/>
    <property type="match status" value="1"/>
</dbReference>
<dbReference type="GO" id="GO:0005975">
    <property type="term" value="P:carbohydrate metabolic process"/>
    <property type="evidence" value="ECO:0007669"/>
    <property type="project" value="UniProtKB-ARBA"/>
</dbReference>
<dbReference type="RefSeq" id="WP_160290289.1">
    <property type="nucleotide sequence ID" value="NZ_JSVC01000061.1"/>
</dbReference>
<dbReference type="Pfam" id="PF02368">
    <property type="entry name" value="Big_2"/>
    <property type="match status" value="1"/>
</dbReference>
<feature type="region of interest" description="Disordered" evidence="1">
    <location>
        <begin position="506"/>
        <end position="533"/>
    </location>
</feature>
<dbReference type="Proteomes" id="UP000031408">
    <property type="component" value="Unassembled WGS sequence"/>
</dbReference>
<reference evidence="3 4" key="1">
    <citation type="submission" date="2014-11" db="EMBL/GenBank/DDBJ databases">
        <title>Genome sequence of Flavihumibacter solisilvae 3-3.</title>
        <authorList>
            <person name="Zhou G."/>
            <person name="Li M."/>
            <person name="Wang G."/>
        </authorList>
    </citation>
    <scope>NUCLEOTIDE SEQUENCE [LARGE SCALE GENOMIC DNA]</scope>
    <source>
        <strain evidence="3 4">3-3</strain>
    </source>
</reference>
<dbReference type="InterPro" id="IPR013320">
    <property type="entry name" value="ConA-like_dom_sf"/>
</dbReference>
<dbReference type="SUPFAM" id="SSF49373">
    <property type="entry name" value="Invasin/intimin cell-adhesion fragments"/>
    <property type="match status" value="1"/>
</dbReference>
<dbReference type="SUPFAM" id="SSF49899">
    <property type="entry name" value="Concanavalin A-like lectins/glucanases"/>
    <property type="match status" value="1"/>
</dbReference>
<dbReference type="EMBL" id="JSVC01000061">
    <property type="protein sequence ID" value="KIC90085.1"/>
    <property type="molecule type" value="Genomic_DNA"/>
</dbReference>
<dbReference type="STRING" id="1349421.OI18_23425"/>
<dbReference type="InterPro" id="IPR008964">
    <property type="entry name" value="Invasin/intimin_cell_adhesion"/>
</dbReference>
<dbReference type="OrthoDB" id="679679at2"/>
<keyword evidence="4" id="KW-1185">Reference proteome</keyword>
<evidence type="ECO:0000313" key="3">
    <source>
        <dbReference type="EMBL" id="KIC90085.1"/>
    </source>
</evidence>
<dbReference type="Pfam" id="PF13573">
    <property type="entry name" value="SprB"/>
    <property type="match status" value="1"/>
</dbReference>
<evidence type="ECO:0000313" key="4">
    <source>
        <dbReference type="Proteomes" id="UP000031408"/>
    </source>
</evidence>
<dbReference type="InterPro" id="IPR025667">
    <property type="entry name" value="SprB_repeat"/>
</dbReference>
<sequence length="977" mass="96809">TIAGLVATGTDLQWYSVSSGGSVLAPQTALATGTYHVSQRINGCESSRRPVTVTVNTTPTISVSAASPTICSGTSTTLTASGGATYSWSPATGLSSTTGTSVSANPTVTTTYTITGTAANGCTNTATITVTVNAPATVTAGAPFTVCQSATPTPITLSGAGIGGGATTGAWSIVSGGGALSSTLQTANPAIVTYTPVANATLPVTLRLTTNDPAGPCASTNNTVVISFNPMPTVAAITSPATVCAGSSINATNTTPGGTWSTSNPAIATVNGTGVVTGVASGNVDILYTVTGANGCTRQVVRAIIVNPRPVLTVPIPAAFCSGNSVTLTASGASTYAWSPAEGLSIASGATVIATPNVTTTYTVTGTNNGCTGSTTVTTTVIQGPEGSLSSTPPVCYGNNGGTLTLSNNTGSILRWESSNNGGASWTNISNTSTTFTYSNLTQTTIYRAVLSLNGCTDYSSTGIVPVNPLFVPTVTTTPSVICIGESAVLAASGYGQPPFPIEDFSNANPAGWSGNEANNNNEDPDSDWGESGSGKIFNGVTYRSNAPPTNTKFMIITGTTDGPGNTGSLVTAPFSLVGTVNPIFNYHTALNFNAGTSGAVEVSVDGGATYITLKTYTGPVNVGNPNNGWIQESINLSAYIGQSNVRVRFRYTGTAGSNWAVDNVGVASTFQPVTYQWSPLNDMNPSPGNTQSVTITPTTSGTFPYCVVATSAVGCASPSVCTNVLVNPLATVNAGAPVVVCQSTTPAAITLSGASIGGSATTGAWTITSGGGTLSSGSQTANPDIVTYTPPANFSGTVTLTLTTNDPAGPCAAVTATRVITINQAATVAVGGPYLICQSSNPSPITLAGSGIGGGATTGAWSIVSGGGTLSNLAQTATPGAITYTPAAGFSGTVVLSLITNDPDGAGPCEPVSATVTVVVNPLLVATSAGSNALCFGTATGSATVNVSGGTAPFTYSWNTSPVQTTATASNLIAGT</sequence>
<dbReference type="GO" id="GO:0004553">
    <property type="term" value="F:hydrolase activity, hydrolyzing O-glycosyl compounds"/>
    <property type="evidence" value="ECO:0007669"/>
    <property type="project" value="UniProtKB-ARBA"/>
</dbReference>
<dbReference type="Gene3D" id="2.60.40.1080">
    <property type="match status" value="1"/>
</dbReference>
<dbReference type="AlphaFoldDB" id="A0A0C1I7R5"/>
<dbReference type="InterPro" id="IPR003343">
    <property type="entry name" value="Big_2"/>
</dbReference>
<accession>A0A0C1I7R5</accession>
<feature type="non-terminal residue" evidence="3">
    <location>
        <position position="1"/>
    </location>
</feature>
<organism evidence="3 4">
    <name type="scientific">Flavihumibacter solisilvae</name>
    <dbReference type="NCBI Taxonomy" id="1349421"/>
    <lineage>
        <taxon>Bacteria</taxon>
        <taxon>Pseudomonadati</taxon>
        <taxon>Bacteroidota</taxon>
        <taxon>Chitinophagia</taxon>
        <taxon>Chitinophagales</taxon>
        <taxon>Chitinophagaceae</taxon>
        <taxon>Flavihumibacter</taxon>
    </lineage>
</organism>
<protein>
    <recommendedName>
        <fullName evidence="2">BIG2 domain-containing protein</fullName>
    </recommendedName>
</protein>
<proteinExistence type="predicted"/>
<feature type="domain" description="BIG2" evidence="2">
    <location>
        <begin position="251"/>
        <end position="290"/>
    </location>
</feature>
<feature type="non-terminal residue" evidence="3">
    <location>
        <position position="977"/>
    </location>
</feature>
<name>A0A0C1I7R5_9BACT</name>